<dbReference type="InterPro" id="IPR009057">
    <property type="entry name" value="Homeodomain-like_sf"/>
</dbReference>
<dbReference type="EMBL" id="LT629785">
    <property type="protein sequence ID" value="SDU31544.1"/>
    <property type="molecule type" value="Genomic_DNA"/>
</dbReference>
<evidence type="ECO:0000256" key="2">
    <source>
        <dbReference type="ARBA" id="ARBA00023125"/>
    </source>
</evidence>
<dbReference type="InterPro" id="IPR032687">
    <property type="entry name" value="AraC-type_N"/>
</dbReference>
<gene>
    <name evidence="5" type="ORF">SAMN05216296_3025</name>
</gene>
<dbReference type="Gene3D" id="1.10.10.60">
    <property type="entry name" value="Homeodomain-like"/>
    <property type="match status" value="1"/>
</dbReference>
<dbReference type="GO" id="GO:0000976">
    <property type="term" value="F:transcription cis-regulatory region binding"/>
    <property type="evidence" value="ECO:0007669"/>
    <property type="project" value="TreeGrafter"/>
</dbReference>
<accession>A0A1H2HI93</accession>
<dbReference type="GO" id="GO:0003700">
    <property type="term" value="F:DNA-binding transcription factor activity"/>
    <property type="evidence" value="ECO:0007669"/>
    <property type="project" value="InterPro"/>
</dbReference>
<dbReference type="InterPro" id="IPR018060">
    <property type="entry name" value="HTH_AraC"/>
</dbReference>
<protein>
    <submittedName>
        <fullName evidence="5">AraC-type DNA-binding protein</fullName>
    </submittedName>
</protein>
<keyword evidence="1" id="KW-0805">Transcription regulation</keyword>
<dbReference type="Proteomes" id="UP000243232">
    <property type="component" value="Chromosome I"/>
</dbReference>
<dbReference type="STRING" id="364197.SAMN05216296_3025"/>
<keyword evidence="6" id="KW-1185">Reference proteome</keyword>
<evidence type="ECO:0000313" key="6">
    <source>
        <dbReference type="Proteomes" id="UP000243232"/>
    </source>
</evidence>
<organism evidence="5 6">
    <name type="scientific">Pseudomonas pohangensis</name>
    <dbReference type="NCBI Taxonomy" id="364197"/>
    <lineage>
        <taxon>Bacteria</taxon>
        <taxon>Pseudomonadati</taxon>
        <taxon>Pseudomonadota</taxon>
        <taxon>Gammaproteobacteria</taxon>
        <taxon>Pseudomonadales</taxon>
        <taxon>Pseudomonadaceae</taxon>
        <taxon>Pseudomonas</taxon>
    </lineage>
</organism>
<dbReference type="SUPFAM" id="SSF46689">
    <property type="entry name" value="Homeodomain-like"/>
    <property type="match status" value="1"/>
</dbReference>
<sequence>MVMLIRSASLTGFAEVARSLGLDPLQQLREVDISPASLQQVDLKIPAMAVVRLLESAATATGAEDFGLRMARTRQPSNLGPLALLLREEPTLRKALEALQSYLSVHTDALSLSLEEANGVALIREVHASFGNLSARQVTELSLAVTHGFLKSLLGQTWLPLAIHFRHPAPRDESTHRRVFGVPLQFNSELDGIVCRSSDLDTPMPSADPVIARYVHHYLDSLKQQSRVALVDQVQQLIGLQLSGGRCSVERLAQQLGRDRRTLHRQLQLQGESYSSLLAKVRSEQALRLLHNQQRALGEIAGLLGFSSLSVFSYWFEQRFGCRPSVWRQQHRLT</sequence>
<dbReference type="SMART" id="SM00342">
    <property type="entry name" value="HTH_ARAC"/>
    <property type="match status" value="1"/>
</dbReference>
<dbReference type="AlphaFoldDB" id="A0A1H2HI93"/>
<evidence type="ECO:0000313" key="5">
    <source>
        <dbReference type="EMBL" id="SDU31544.1"/>
    </source>
</evidence>
<proteinExistence type="predicted"/>
<evidence type="ECO:0000259" key="4">
    <source>
        <dbReference type="PROSITE" id="PS01124"/>
    </source>
</evidence>
<dbReference type="GO" id="GO:0005829">
    <property type="term" value="C:cytosol"/>
    <property type="evidence" value="ECO:0007669"/>
    <property type="project" value="TreeGrafter"/>
</dbReference>
<dbReference type="OrthoDB" id="5850238at2"/>
<evidence type="ECO:0000256" key="3">
    <source>
        <dbReference type="ARBA" id="ARBA00023163"/>
    </source>
</evidence>
<keyword evidence="2 5" id="KW-0238">DNA-binding</keyword>
<feature type="domain" description="HTH araC/xylS-type" evidence="4">
    <location>
        <begin position="232"/>
        <end position="330"/>
    </location>
</feature>
<dbReference type="RefSeq" id="WP_090197120.1">
    <property type="nucleotide sequence ID" value="NZ_LT629785.1"/>
</dbReference>
<keyword evidence="3" id="KW-0804">Transcription</keyword>
<name>A0A1H2HI93_9PSED</name>
<dbReference type="Pfam" id="PF12625">
    <property type="entry name" value="Arabinose_bd"/>
    <property type="match status" value="1"/>
</dbReference>
<dbReference type="PANTHER" id="PTHR47894">
    <property type="entry name" value="HTH-TYPE TRANSCRIPTIONAL REGULATOR GADX"/>
    <property type="match status" value="1"/>
</dbReference>
<evidence type="ECO:0000256" key="1">
    <source>
        <dbReference type="ARBA" id="ARBA00023015"/>
    </source>
</evidence>
<dbReference type="PROSITE" id="PS01124">
    <property type="entry name" value="HTH_ARAC_FAMILY_2"/>
    <property type="match status" value="1"/>
</dbReference>
<dbReference type="PANTHER" id="PTHR47894:SF4">
    <property type="entry name" value="HTH-TYPE TRANSCRIPTIONAL REGULATOR GADX"/>
    <property type="match status" value="1"/>
</dbReference>
<reference evidence="6" key="1">
    <citation type="submission" date="2016-10" db="EMBL/GenBank/DDBJ databases">
        <authorList>
            <person name="Varghese N."/>
            <person name="Submissions S."/>
        </authorList>
    </citation>
    <scope>NUCLEOTIDE SEQUENCE [LARGE SCALE GENOMIC DNA]</scope>
    <source>
        <strain evidence="6">DSM 17875</strain>
    </source>
</reference>
<dbReference type="Pfam" id="PF12833">
    <property type="entry name" value="HTH_18"/>
    <property type="match status" value="1"/>
</dbReference>